<feature type="coiled-coil region" evidence="1">
    <location>
        <begin position="94"/>
        <end position="134"/>
    </location>
</feature>
<name>A0ABV4YVL8_9BACI</name>
<evidence type="ECO:0000256" key="1">
    <source>
        <dbReference type="SAM" id="Coils"/>
    </source>
</evidence>
<dbReference type="Pfam" id="PF10368">
    <property type="entry name" value="YkyA"/>
    <property type="match status" value="1"/>
</dbReference>
<reference evidence="2 3" key="1">
    <citation type="submission" date="2024-05" db="EMBL/GenBank/DDBJ databases">
        <authorList>
            <person name="Venkateswaran K."/>
        </authorList>
    </citation>
    <scope>NUCLEOTIDE SEQUENCE [LARGE SCALE GENOMIC DNA]</scope>
    <source>
        <strain evidence="2 3">179-C4-2-HS</strain>
    </source>
</reference>
<organism evidence="2 3">
    <name type="scientific">Neobacillus driksii</name>
    <dbReference type="NCBI Taxonomy" id="3035913"/>
    <lineage>
        <taxon>Bacteria</taxon>
        <taxon>Bacillati</taxon>
        <taxon>Bacillota</taxon>
        <taxon>Bacilli</taxon>
        <taxon>Bacillales</taxon>
        <taxon>Bacillaceae</taxon>
        <taxon>Neobacillus</taxon>
    </lineage>
</organism>
<evidence type="ECO:0000313" key="3">
    <source>
        <dbReference type="Proteomes" id="UP001241748"/>
    </source>
</evidence>
<dbReference type="SUPFAM" id="SSF140423">
    <property type="entry name" value="MW0975(SA0943)-like"/>
    <property type="match status" value="1"/>
</dbReference>
<comment type="caution">
    <text evidence="2">The sequence shown here is derived from an EMBL/GenBank/DDBJ whole genome shotgun (WGS) entry which is preliminary data.</text>
</comment>
<proteinExistence type="predicted"/>
<gene>
    <name evidence="2" type="ORF">P5G62_017355</name>
</gene>
<evidence type="ECO:0000313" key="2">
    <source>
        <dbReference type="EMBL" id="MFB3168891.1"/>
    </source>
</evidence>
<dbReference type="EMBL" id="JAROBZ020000001">
    <property type="protein sequence ID" value="MFB3168891.1"/>
    <property type="molecule type" value="Genomic_DNA"/>
</dbReference>
<keyword evidence="1" id="KW-0175">Coiled coil</keyword>
<dbReference type="Gene3D" id="1.20.120.570">
    <property type="entry name" value="YkyA-like"/>
    <property type="match status" value="1"/>
</dbReference>
<dbReference type="RefSeq" id="WP_306072527.1">
    <property type="nucleotide sequence ID" value="NZ_JAROBZ020000001.1"/>
</dbReference>
<protein>
    <submittedName>
        <fullName evidence="2">YkyA family protein</fullName>
    </submittedName>
</protein>
<sequence length="221" mass="25971">MAAVSVKRIIFSTLAISFLLTGCVSKEKTTERMYQSLENIVEAEKPFEEQQEPLVVLEKQEKEIYNQIMALGMKRHDEIVKLSDEALSIIDKRREHLQKEIDSINASKAEFNNAEEIRNEIDNSEQKKKVTELLAIMRNRYKVHNKLSKEYLSALDNDQVLYQMLKNESISYEKLEDHVMNLNTIYQKVYDANEEFNELTAQYNKTKFEFYKEAGLKLENE</sequence>
<dbReference type="InterPro" id="IPR019454">
    <property type="entry name" value="Lipoprot_YkyA-like"/>
</dbReference>
<dbReference type="PROSITE" id="PS51257">
    <property type="entry name" value="PROKAR_LIPOPROTEIN"/>
    <property type="match status" value="1"/>
</dbReference>
<keyword evidence="3" id="KW-1185">Reference proteome</keyword>
<accession>A0ABV4YVL8</accession>
<dbReference type="Proteomes" id="UP001241748">
    <property type="component" value="Unassembled WGS sequence"/>
</dbReference>
<dbReference type="InterPro" id="IPR036785">
    <property type="entry name" value="YkyA-like_sf"/>
</dbReference>